<reference evidence="5 6" key="1">
    <citation type="journal article" date="2015" name="Genome Biol. Evol.">
        <title>Phylogenomic analyses indicate that early fungi evolved digesting cell walls of algal ancestors of land plants.</title>
        <authorList>
            <person name="Chang Y."/>
            <person name="Wang S."/>
            <person name="Sekimoto S."/>
            <person name="Aerts A.L."/>
            <person name="Choi C."/>
            <person name="Clum A."/>
            <person name="LaButti K.M."/>
            <person name="Lindquist E.A."/>
            <person name="Yee Ngan C."/>
            <person name="Ohm R.A."/>
            <person name="Salamov A.A."/>
            <person name="Grigoriev I.V."/>
            <person name="Spatafora J.W."/>
            <person name="Berbee M.L."/>
        </authorList>
    </citation>
    <scope>NUCLEOTIDE SEQUENCE [LARGE SCALE GENOMIC DNA]</scope>
    <source>
        <strain evidence="5 6">JEL478</strain>
    </source>
</reference>
<dbReference type="SMR" id="A0A139AFL8"/>
<dbReference type="SMART" id="SM00389">
    <property type="entry name" value="HOX"/>
    <property type="match status" value="1"/>
</dbReference>
<dbReference type="OrthoDB" id="6159439at2759"/>
<accession>A0A139AFL8</accession>
<sequence>MVFEGGSALGAAETKAKVIVLADFFSVNPFPSQSEKEELARATALTYKQVTAWFQNQRKKNGMTNLNNLPRDRLQVWHHHVAEHIRVAQERRSTNRPSASGSEADTADGKGTIALPPLPPMSENQIALPTRNGVAETALIKALWRLLWTTMIGLRKMIISNPPPTFMFPGLMTAGVHSSLSYSSPMAYPGMNGYRYPSSIGETGATSSSTPPLW</sequence>
<dbReference type="SUPFAM" id="SSF46689">
    <property type="entry name" value="Homeodomain-like"/>
    <property type="match status" value="1"/>
</dbReference>
<dbReference type="InterPro" id="IPR009057">
    <property type="entry name" value="Homeodomain-like_sf"/>
</dbReference>
<keyword evidence="1 2" id="KW-0539">Nucleus</keyword>
<name>A0A139AFL8_GONPJ</name>
<keyword evidence="6" id="KW-1185">Reference proteome</keyword>
<evidence type="ECO:0000256" key="3">
    <source>
        <dbReference type="SAM" id="MobiDB-lite"/>
    </source>
</evidence>
<evidence type="ECO:0000256" key="2">
    <source>
        <dbReference type="RuleBase" id="RU000682"/>
    </source>
</evidence>
<dbReference type="Proteomes" id="UP000070544">
    <property type="component" value="Unassembled WGS sequence"/>
</dbReference>
<feature type="domain" description="Homeobox" evidence="4">
    <location>
        <begin position="14"/>
        <end position="64"/>
    </location>
</feature>
<comment type="subcellular location">
    <subcellularLocation>
        <location evidence="1 2">Nucleus</location>
    </subcellularLocation>
</comment>
<evidence type="ECO:0000256" key="1">
    <source>
        <dbReference type="PROSITE-ProRule" id="PRU00108"/>
    </source>
</evidence>
<proteinExistence type="predicted"/>
<dbReference type="InterPro" id="IPR001356">
    <property type="entry name" value="HD"/>
</dbReference>
<gene>
    <name evidence="5" type="ORF">M427DRAFT_32281</name>
</gene>
<evidence type="ECO:0000313" key="6">
    <source>
        <dbReference type="Proteomes" id="UP000070544"/>
    </source>
</evidence>
<dbReference type="Pfam" id="PF00046">
    <property type="entry name" value="Homeodomain"/>
    <property type="match status" value="1"/>
</dbReference>
<keyword evidence="1 2" id="KW-0238">DNA-binding</keyword>
<evidence type="ECO:0000259" key="4">
    <source>
        <dbReference type="PROSITE" id="PS50071"/>
    </source>
</evidence>
<protein>
    <recommendedName>
        <fullName evidence="4">Homeobox domain-containing protein</fullName>
    </recommendedName>
</protein>
<dbReference type="CDD" id="cd00086">
    <property type="entry name" value="homeodomain"/>
    <property type="match status" value="1"/>
</dbReference>
<dbReference type="EMBL" id="KQ965761">
    <property type="protein sequence ID" value="KXS15596.1"/>
    <property type="molecule type" value="Genomic_DNA"/>
</dbReference>
<dbReference type="PROSITE" id="PS50071">
    <property type="entry name" value="HOMEOBOX_2"/>
    <property type="match status" value="1"/>
</dbReference>
<dbReference type="AlphaFoldDB" id="A0A139AFL8"/>
<dbReference type="GO" id="GO:0005634">
    <property type="term" value="C:nucleus"/>
    <property type="evidence" value="ECO:0007669"/>
    <property type="project" value="UniProtKB-SubCell"/>
</dbReference>
<feature type="DNA-binding region" description="Homeobox" evidence="1">
    <location>
        <begin position="16"/>
        <end position="65"/>
    </location>
</feature>
<keyword evidence="1 2" id="KW-0371">Homeobox</keyword>
<dbReference type="Gene3D" id="1.10.10.60">
    <property type="entry name" value="Homeodomain-like"/>
    <property type="match status" value="1"/>
</dbReference>
<feature type="region of interest" description="Disordered" evidence="3">
    <location>
        <begin position="88"/>
        <end position="111"/>
    </location>
</feature>
<organism evidence="5 6">
    <name type="scientific">Gonapodya prolifera (strain JEL478)</name>
    <name type="common">Monoblepharis prolifera</name>
    <dbReference type="NCBI Taxonomy" id="1344416"/>
    <lineage>
        <taxon>Eukaryota</taxon>
        <taxon>Fungi</taxon>
        <taxon>Fungi incertae sedis</taxon>
        <taxon>Chytridiomycota</taxon>
        <taxon>Chytridiomycota incertae sedis</taxon>
        <taxon>Monoblepharidomycetes</taxon>
        <taxon>Monoblepharidales</taxon>
        <taxon>Gonapodyaceae</taxon>
        <taxon>Gonapodya</taxon>
    </lineage>
</organism>
<dbReference type="GO" id="GO:0003677">
    <property type="term" value="F:DNA binding"/>
    <property type="evidence" value="ECO:0007669"/>
    <property type="project" value="UniProtKB-UniRule"/>
</dbReference>
<evidence type="ECO:0000313" key="5">
    <source>
        <dbReference type="EMBL" id="KXS15596.1"/>
    </source>
</evidence>